<evidence type="ECO:0000313" key="2">
    <source>
        <dbReference type="Proteomes" id="UP000314294"/>
    </source>
</evidence>
<proteinExistence type="predicted"/>
<comment type="caution">
    <text evidence="1">The sequence shown here is derived from an EMBL/GenBank/DDBJ whole genome shotgun (WGS) entry which is preliminary data.</text>
</comment>
<dbReference type="EMBL" id="SRLO01000158">
    <property type="protein sequence ID" value="TNN70803.1"/>
    <property type="molecule type" value="Genomic_DNA"/>
</dbReference>
<keyword evidence="2" id="KW-1185">Reference proteome</keyword>
<dbReference type="Proteomes" id="UP000314294">
    <property type="component" value="Unassembled WGS sequence"/>
</dbReference>
<reference evidence="1 2" key="1">
    <citation type="submission" date="2019-03" db="EMBL/GenBank/DDBJ databases">
        <title>First draft genome of Liparis tanakae, snailfish: a comprehensive survey of snailfish specific genes.</title>
        <authorList>
            <person name="Kim W."/>
            <person name="Song I."/>
            <person name="Jeong J.-H."/>
            <person name="Kim D."/>
            <person name="Kim S."/>
            <person name="Ryu S."/>
            <person name="Song J.Y."/>
            <person name="Lee S.K."/>
        </authorList>
    </citation>
    <scope>NUCLEOTIDE SEQUENCE [LARGE SCALE GENOMIC DNA]</scope>
    <source>
        <tissue evidence="1">Muscle</tissue>
    </source>
</reference>
<organism evidence="1 2">
    <name type="scientific">Liparis tanakae</name>
    <name type="common">Tanaka's snailfish</name>
    <dbReference type="NCBI Taxonomy" id="230148"/>
    <lineage>
        <taxon>Eukaryota</taxon>
        <taxon>Metazoa</taxon>
        <taxon>Chordata</taxon>
        <taxon>Craniata</taxon>
        <taxon>Vertebrata</taxon>
        <taxon>Euteleostomi</taxon>
        <taxon>Actinopterygii</taxon>
        <taxon>Neopterygii</taxon>
        <taxon>Teleostei</taxon>
        <taxon>Neoteleostei</taxon>
        <taxon>Acanthomorphata</taxon>
        <taxon>Eupercaria</taxon>
        <taxon>Perciformes</taxon>
        <taxon>Cottioidei</taxon>
        <taxon>Cottales</taxon>
        <taxon>Liparidae</taxon>
        <taxon>Liparis</taxon>
    </lineage>
</organism>
<sequence length="123" mass="14115">MREIKGGRIHYFFPRCQLLISVNSVEMQPEQNETRQDSSVFVSLLGQLRLDVIPGRPRPTADLWEAPHTQEASERNGIVPGNRFLSRLTMFCWSELNVLSLVSQAWKSTVLLHLISRKKSPKN</sequence>
<name>A0A4Z2I0P5_9TELE</name>
<gene>
    <name evidence="1" type="ORF">EYF80_018937</name>
</gene>
<protein>
    <submittedName>
        <fullName evidence="1">Uncharacterized protein</fullName>
    </submittedName>
</protein>
<evidence type="ECO:0000313" key="1">
    <source>
        <dbReference type="EMBL" id="TNN70803.1"/>
    </source>
</evidence>
<accession>A0A4Z2I0P5</accession>
<dbReference type="AlphaFoldDB" id="A0A4Z2I0P5"/>